<evidence type="ECO:0000313" key="2">
    <source>
        <dbReference type="EMBL" id="ABK78072.1"/>
    </source>
</evidence>
<dbReference type="EMBL" id="DP000238">
    <property type="protein sequence ID" value="ABK78072.1"/>
    <property type="molecule type" value="Genomic_DNA"/>
</dbReference>
<dbReference type="EnsemblBacteria" id="ABK78072">
    <property type="protein sequence ID" value="ABK78072"/>
    <property type="gene ID" value="CENSYa_1450"/>
</dbReference>
<reference evidence="2 3" key="1">
    <citation type="journal article" date="2006" name="Proc. Natl. Acad. Sci. U.S.A.">
        <title>Genomic analysis of the uncultivated marine crenarchaeote Cenarchaeum symbiosum.</title>
        <authorList>
            <person name="Hallam S.J."/>
            <person name="Konstantinidis K.T."/>
            <person name="Putnam N."/>
            <person name="Schleper C."/>
            <person name="Watanabe Y."/>
            <person name="Sugahara J."/>
            <person name="Preston C."/>
            <person name="de la Torre J."/>
            <person name="Richardson P.M."/>
            <person name="DeLong E.F."/>
        </authorList>
    </citation>
    <scope>NUCLEOTIDE SEQUENCE [LARGE SCALE GENOMIC DNA]</scope>
    <source>
        <strain evidence="3">A</strain>
    </source>
</reference>
<feature type="compositionally biased region" description="Polar residues" evidence="1">
    <location>
        <begin position="71"/>
        <end position="87"/>
    </location>
</feature>
<evidence type="ECO:0000313" key="3">
    <source>
        <dbReference type="Proteomes" id="UP000000758"/>
    </source>
</evidence>
<proteinExistence type="predicted"/>
<protein>
    <submittedName>
        <fullName evidence="2">Uncharacterized protein</fullName>
    </submittedName>
</protein>
<accession>A0RXK5</accession>
<organism evidence="2 3">
    <name type="scientific">Cenarchaeum symbiosum (strain A)</name>
    <dbReference type="NCBI Taxonomy" id="414004"/>
    <lineage>
        <taxon>Archaea</taxon>
        <taxon>Nitrososphaerota</taxon>
        <taxon>Candidatus Cenarchaeales</taxon>
        <taxon>Candidatus Cenarchaeaceae</taxon>
        <taxon>Candidatus Cenarchaeum</taxon>
    </lineage>
</organism>
<evidence type="ECO:0000256" key="1">
    <source>
        <dbReference type="SAM" id="MobiDB-lite"/>
    </source>
</evidence>
<dbReference type="AlphaFoldDB" id="A0RXK5"/>
<dbReference type="Proteomes" id="UP000000758">
    <property type="component" value="Chromosome"/>
</dbReference>
<dbReference type="HOGENOM" id="CLU_2313666_0_0_2"/>
<feature type="region of interest" description="Disordered" evidence="1">
    <location>
        <begin position="28"/>
        <end position="99"/>
    </location>
</feature>
<dbReference type="KEGG" id="csy:CENSYa_1450"/>
<name>A0RXK5_CENSY</name>
<dbReference type="STRING" id="414004.CENSYa_1450"/>
<gene>
    <name evidence="2" type="ordered locus">CENSYa_1450</name>
</gene>
<sequence>MPVFVSLLPAAQPLKRPSRLVPRAPARALRALPAPPQSQTPRPFFRLHRTLRPPDIRPPGRPVPSREGRSGTPQASKSLGENSSPGTLLNKPLLNTVYG</sequence>
<keyword evidence="3" id="KW-1185">Reference proteome</keyword>